<evidence type="ECO:0000313" key="3">
    <source>
        <dbReference type="Proteomes" id="UP000595437"/>
    </source>
</evidence>
<feature type="compositionally biased region" description="Basic and acidic residues" evidence="1">
    <location>
        <begin position="101"/>
        <end position="123"/>
    </location>
</feature>
<dbReference type="OrthoDB" id="1747031at2759"/>
<keyword evidence="3" id="KW-1185">Reference proteome</keyword>
<accession>A0A7T8H2C3</accession>
<dbReference type="AlphaFoldDB" id="A0A7T8H2C3"/>
<evidence type="ECO:0000313" key="2">
    <source>
        <dbReference type="EMBL" id="QQP42148.1"/>
    </source>
</evidence>
<evidence type="ECO:0000256" key="1">
    <source>
        <dbReference type="SAM" id="MobiDB-lite"/>
    </source>
</evidence>
<feature type="region of interest" description="Disordered" evidence="1">
    <location>
        <begin position="75"/>
        <end position="123"/>
    </location>
</feature>
<sequence>MHSVVTLLLPLVQPSQILQRHPGRLQQNNSKRGPLLPLEWPFPTLVLSLPTTVIYFLTYESLRDKWSQSAATKNLPSLSADYPGHRPHLGRQPSQPAGAHTDQDAKPENELFPSQRDDERSHS</sequence>
<organism evidence="2 3">
    <name type="scientific">Caligus rogercresseyi</name>
    <name type="common">Sea louse</name>
    <dbReference type="NCBI Taxonomy" id="217165"/>
    <lineage>
        <taxon>Eukaryota</taxon>
        <taxon>Metazoa</taxon>
        <taxon>Ecdysozoa</taxon>
        <taxon>Arthropoda</taxon>
        <taxon>Crustacea</taxon>
        <taxon>Multicrustacea</taxon>
        <taxon>Hexanauplia</taxon>
        <taxon>Copepoda</taxon>
        <taxon>Siphonostomatoida</taxon>
        <taxon>Caligidae</taxon>
        <taxon>Caligus</taxon>
    </lineage>
</organism>
<proteinExistence type="predicted"/>
<name>A0A7T8H2C3_CALRO</name>
<dbReference type="Proteomes" id="UP000595437">
    <property type="component" value="Chromosome 11"/>
</dbReference>
<protein>
    <submittedName>
        <fullName evidence="2">Solute carrier family 25 member 40</fullName>
    </submittedName>
</protein>
<gene>
    <name evidence="2" type="ORF">FKW44_016723</name>
</gene>
<dbReference type="EMBL" id="CP045900">
    <property type="protein sequence ID" value="QQP42148.1"/>
    <property type="molecule type" value="Genomic_DNA"/>
</dbReference>
<feature type="non-terminal residue" evidence="2">
    <location>
        <position position="123"/>
    </location>
</feature>
<reference evidence="3" key="1">
    <citation type="submission" date="2021-01" db="EMBL/GenBank/DDBJ databases">
        <title>Caligus Genome Assembly.</title>
        <authorList>
            <person name="Gallardo-Escarate C."/>
        </authorList>
    </citation>
    <scope>NUCLEOTIDE SEQUENCE [LARGE SCALE GENOMIC DNA]</scope>
</reference>